<dbReference type="Proteomes" id="UP000663852">
    <property type="component" value="Unassembled WGS sequence"/>
</dbReference>
<proteinExistence type="predicted"/>
<dbReference type="PANTHER" id="PTHR46580">
    <property type="entry name" value="SENSOR KINASE-RELATED"/>
    <property type="match status" value="1"/>
</dbReference>
<accession>A0A815ECP5</accession>
<evidence type="ECO:0000313" key="4">
    <source>
        <dbReference type="Proteomes" id="UP000663852"/>
    </source>
</evidence>
<evidence type="ECO:0000256" key="1">
    <source>
        <dbReference type="ARBA" id="ARBA00022729"/>
    </source>
</evidence>
<feature type="transmembrane region" description="Helical" evidence="2">
    <location>
        <begin position="30"/>
        <end position="52"/>
    </location>
</feature>
<protein>
    <submittedName>
        <fullName evidence="3">Uncharacterized protein</fullName>
    </submittedName>
</protein>
<organism evidence="3 4">
    <name type="scientific">Adineta ricciae</name>
    <name type="common">Rotifer</name>
    <dbReference type="NCBI Taxonomy" id="249248"/>
    <lineage>
        <taxon>Eukaryota</taxon>
        <taxon>Metazoa</taxon>
        <taxon>Spiralia</taxon>
        <taxon>Gnathifera</taxon>
        <taxon>Rotifera</taxon>
        <taxon>Eurotatoria</taxon>
        <taxon>Bdelloidea</taxon>
        <taxon>Adinetida</taxon>
        <taxon>Adinetidae</taxon>
        <taxon>Adineta</taxon>
    </lineage>
</organism>
<dbReference type="PANTHER" id="PTHR46580:SF4">
    <property type="entry name" value="ATP_GTP-BINDING PROTEIN"/>
    <property type="match status" value="1"/>
</dbReference>
<keyword evidence="2" id="KW-0472">Membrane</keyword>
<keyword evidence="1" id="KW-0732">Signal</keyword>
<dbReference type="InterPro" id="IPR028994">
    <property type="entry name" value="Integrin_alpha_N"/>
</dbReference>
<evidence type="ECO:0000313" key="3">
    <source>
        <dbReference type="EMBL" id="CAF1310035.1"/>
    </source>
</evidence>
<dbReference type="InterPro" id="IPR013517">
    <property type="entry name" value="FG-GAP"/>
</dbReference>
<dbReference type="OrthoDB" id="10022113at2759"/>
<evidence type="ECO:0000256" key="2">
    <source>
        <dbReference type="SAM" id="Phobius"/>
    </source>
</evidence>
<comment type="caution">
    <text evidence="3">The sequence shown here is derived from an EMBL/GenBank/DDBJ whole genome shotgun (WGS) entry which is preliminary data.</text>
</comment>
<keyword evidence="2" id="KW-0812">Transmembrane</keyword>
<reference evidence="3" key="1">
    <citation type="submission" date="2021-02" db="EMBL/GenBank/DDBJ databases">
        <authorList>
            <person name="Nowell W R."/>
        </authorList>
    </citation>
    <scope>NUCLEOTIDE SEQUENCE</scope>
</reference>
<dbReference type="EMBL" id="CAJNOJ010000224">
    <property type="protein sequence ID" value="CAF1310035.1"/>
    <property type="molecule type" value="Genomic_DNA"/>
</dbReference>
<dbReference type="Gene3D" id="2.130.10.130">
    <property type="entry name" value="Integrin alpha, N-terminal"/>
    <property type="match status" value="2"/>
</dbReference>
<gene>
    <name evidence="3" type="ORF">EDS130_LOCUS31088</name>
</gene>
<name>A0A815ECP5_ADIRI</name>
<dbReference type="Pfam" id="PF13517">
    <property type="entry name" value="FG-GAP_3"/>
    <property type="match status" value="2"/>
</dbReference>
<dbReference type="SUPFAM" id="SSF69318">
    <property type="entry name" value="Integrin alpha N-terminal domain"/>
    <property type="match status" value="1"/>
</dbReference>
<dbReference type="AlphaFoldDB" id="A0A815ECP5"/>
<sequence length="313" mass="34534">MNKSLNCVQSKKFDISHYLQGSSSGMLNNLLPILMAILCIMIIITAIIIICFTTPKSEVKKCELNFVRKNSNPIEYNYGPQAVSLGDFNNDSWMDMVIVNSLVNQIDIYFGLNDETFSKEFSYSTGISSNPIMSAVNDLNKDSYLDIVVANYGRHSIGIFYGYVAGQRTYSTGNNSYPYSVAAGYFNDDVQLDLVTANFGSNTIGVFLGSDNNSFISQRTYSTGSYSSPYSVAVGYFNNDTRLDIIVINYDNSKFGIFLGHGDGTFDGIILFSMPYGSHPFSLALADFNRNGKLDIAVINNGTDSLSLYLQTC</sequence>
<keyword evidence="2" id="KW-1133">Transmembrane helix</keyword>